<keyword evidence="6" id="KW-1133">Transmembrane helix</keyword>
<gene>
    <name evidence="6" type="primary">dacB</name>
    <name evidence="8" type="ORF">GJU41_20035</name>
</gene>
<dbReference type="EC" id="2.7.7.85" evidence="6"/>
<keyword evidence="2 6" id="KW-0808">Transferase</keyword>
<dbReference type="PANTHER" id="PTHR34185:SF2">
    <property type="entry name" value="CYCLIC DI-AMP SYNTHASE CDAS"/>
    <property type="match status" value="1"/>
</dbReference>
<name>A0A6I2MFX8_9BACI</name>
<dbReference type="Pfam" id="PF10372">
    <property type="entry name" value="CdaS_N"/>
    <property type="match status" value="1"/>
</dbReference>
<proteinExistence type="inferred from homology"/>
<dbReference type="InterPro" id="IPR019457">
    <property type="entry name" value="CdaS_N"/>
</dbReference>
<dbReference type="InterPro" id="IPR003390">
    <property type="entry name" value="DNA_integrity_scan_DisA_N"/>
</dbReference>
<dbReference type="Gene3D" id="3.40.1700.10">
    <property type="entry name" value="DNA integrity scanning protein, DisA, N-terminal domain"/>
    <property type="match status" value="1"/>
</dbReference>
<dbReference type="Pfam" id="PF02457">
    <property type="entry name" value="DAC"/>
    <property type="match status" value="1"/>
</dbReference>
<dbReference type="InterPro" id="IPR036888">
    <property type="entry name" value="DNA_integrity_DisA_N_sf"/>
</dbReference>
<keyword evidence="6" id="KW-1003">Cell membrane</keyword>
<keyword evidence="6" id="KW-0812">Transmembrane</keyword>
<evidence type="ECO:0000256" key="1">
    <source>
        <dbReference type="ARBA" id="ARBA00000877"/>
    </source>
</evidence>
<dbReference type="InterPro" id="IPR050338">
    <property type="entry name" value="DisA"/>
</dbReference>
<dbReference type="GO" id="GO:0004016">
    <property type="term" value="F:adenylate cyclase activity"/>
    <property type="evidence" value="ECO:0007669"/>
    <property type="project" value="UniProtKB-UniRule"/>
</dbReference>
<keyword evidence="6" id="KW-0472">Membrane</keyword>
<dbReference type="InterPro" id="IPR034693">
    <property type="entry name" value="CdaS"/>
</dbReference>
<comment type="function">
    <text evidence="6">Catalyzes the condensation of 2 ATP molecules into cyclic di-AMP (c-di-AMP), a second messenger used to regulate differing processes in different bacteria.</text>
</comment>
<keyword evidence="4 6" id="KW-0547">Nucleotide-binding</keyword>
<dbReference type="PROSITE" id="PS51794">
    <property type="entry name" value="DAC"/>
    <property type="match status" value="1"/>
</dbReference>
<keyword evidence="5 6" id="KW-0067">ATP-binding</keyword>
<evidence type="ECO:0000313" key="9">
    <source>
        <dbReference type="Proteomes" id="UP000441585"/>
    </source>
</evidence>
<accession>A0A6I2MFX8</accession>
<dbReference type="Proteomes" id="UP000441585">
    <property type="component" value="Unassembled WGS sequence"/>
</dbReference>
<protein>
    <recommendedName>
        <fullName evidence="6">Diadenylate cyclase</fullName>
        <shortName evidence="6">DAC</shortName>
        <ecNumber evidence="6">2.7.7.85</ecNumber>
    </recommendedName>
    <alternativeName>
        <fullName evidence="6">Cyclic-di-AMP synthase</fullName>
        <shortName evidence="6">c-di-AMP synthase</shortName>
    </alternativeName>
</protein>
<comment type="caution">
    <text evidence="8">The sequence shown here is derived from an EMBL/GenBank/DDBJ whole genome shotgun (WGS) entry which is preliminary data.</text>
</comment>
<evidence type="ECO:0000256" key="5">
    <source>
        <dbReference type="ARBA" id="ARBA00022840"/>
    </source>
</evidence>
<dbReference type="GO" id="GO:0106408">
    <property type="term" value="F:diadenylate cyclase activity"/>
    <property type="evidence" value="ECO:0007669"/>
    <property type="project" value="UniProtKB-EC"/>
</dbReference>
<comment type="subunit">
    <text evidence="6">Probably oligomerizes.</text>
</comment>
<evidence type="ECO:0000313" key="8">
    <source>
        <dbReference type="EMBL" id="MRX56254.1"/>
    </source>
</evidence>
<keyword evidence="3 6" id="KW-0548">Nucleotidyltransferase</keyword>
<evidence type="ECO:0000256" key="2">
    <source>
        <dbReference type="ARBA" id="ARBA00022679"/>
    </source>
</evidence>
<dbReference type="AlphaFoldDB" id="A0A6I2MFX8"/>
<sequence length="231" mass="25842">MNPKWEIIAWNAEIFQTIRKTVKHGGEELYVLEHELIDPIKKHIYDQLGNIIEESRQLMNSLHEKDHCLLCELEDLHKIFQQLQSQASSFYLQSYLSEYTPHYAVLSRVIQQLSDHKHGGLIVIERKDPLISFLQNGVPIDAYLSASLLESIFYPGNPLHDGAVLVSGTKIISAANVLPLSTKTSDDKVGTRHRAALGITESTDAIALVVSEETGKMSFAINGGLYPFSSE</sequence>
<comment type="similarity">
    <text evidence="6">Belongs to the adenylate cyclase family. DacB/CdaS subfamily.</text>
</comment>
<dbReference type="EMBL" id="WKKF01000010">
    <property type="protein sequence ID" value="MRX56254.1"/>
    <property type="molecule type" value="Genomic_DNA"/>
</dbReference>
<dbReference type="PANTHER" id="PTHR34185">
    <property type="entry name" value="DIADENYLATE CYCLASE"/>
    <property type="match status" value="1"/>
</dbReference>
<dbReference type="GO" id="GO:0006171">
    <property type="term" value="P:cAMP biosynthetic process"/>
    <property type="evidence" value="ECO:0007669"/>
    <property type="project" value="InterPro"/>
</dbReference>
<reference evidence="8 9" key="1">
    <citation type="submission" date="2019-11" db="EMBL/GenBank/DDBJ databases">
        <title>Bacillus idriensis genome.</title>
        <authorList>
            <person name="Konopka E.N."/>
            <person name="Newman J.D."/>
        </authorList>
    </citation>
    <scope>NUCLEOTIDE SEQUENCE [LARGE SCALE GENOMIC DNA]</scope>
    <source>
        <strain evidence="8 9">DSM 19097</strain>
    </source>
</reference>
<comment type="catalytic activity">
    <reaction evidence="1 6">
        <text>2 ATP = 3',3'-c-di-AMP + 2 diphosphate</text>
        <dbReference type="Rhea" id="RHEA:35655"/>
        <dbReference type="ChEBI" id="CHEBI:30616"/>
        <dbReference type="ChEBI" id="CHEBI:33019"/>
        <dbReference type="ChEBI" id="CHEBI:71500"/>
        <dbReference type="EC" id="2.7.7.85"/>
    </reaction>
</comment>
<evidence type="ECO:0000259" key="7">
    <source>
        <dbReference type="PROSITE" id="PS51794"/>
    </source>
</evidence>
<evidence type="ECO:0000256" key="4">
    <source>
        <dbReference type="ARBA" id="ARBA00022741"/>
    </source>
</evidence>
<evidence type="ECO:0000256" key="6">
    <source>
        <dbReference type="HAMAP-Rule" id="MF_00838"/>
    </source>
</evidence>
<dbReference type="HAMAP" id="MF_00838">
    <property type="entry name" value="DacB"/>
    <property type="match status" value="1"/>
</dbReference>
<dbReference type="SUPFAM" id="SSF143597">
    <property type="entry name" value="YojJ-like"/>
    <property type="match status" value="1"/>
</dbReference>
<dbReference type="InterPro" id="IPR053472">
    <property type="entry name" value="DAC_CdaS-like"/>
</dbReference>
<dbReference type="NCBIfam" id="NF038328">
    <property type="entry name" value="c-di-AMP_CdaS"/>
    <property type="match status" value="1"/>
</dbReference>
<organism evidence="8 9">
    <name type="scientific">Metabacillus idriensis</name>
    <dbReference type="NCBI Taxonomy" id="324768"/>
    <lineage>
        <taxon>Bacteria</taxon>
        <taxon>Bacillati</taxon>
        <taxon>Bacillota</taxon>
        <taxon>Bacilli</taxon>
        <taxon>Bacillales</taxon>
        <taxon>Bacillaceae</taxon>
        <taxon>Metabacillus</taxon>
    </lineage>
</organism>
<evidence type="ECO:0000256" key="3">
    <source>
        <dbReference type="ARBA" id="ARBA00022695"/>
    </source>
</evidence>
<dbReference type="GO" id="GO:0005524">
    <property type="term" value="F:ATP binding"/>
    <property type="evidence" value="ECO:0007669"/>
    <property type="project" value="UniProtKB-UniRule"/>
</dbReference>
<feature type="domain" description="DAC" evidence="7">
    <location>
        <begin position="84"/>
        <end position="231"/>
    </location>
</feature>
<dbReference type="Gene3D" id="1.10.287.770">
    <property type="entry name" value="YojJ-like"/>
    <property type="match status" value="1"/>
</dbReference>
<keyword evidence="9" id="KW-1185">Reference proteome</keyword>